<keyword evidence="2" id="KW-0238">DNA-binding</keyword>
<name>A0ABM9LGL4_9MYCO</name>
<accession>A0ABM9LGL4</accession>
<dbReference type="InterPro" id="IPR016032">
    <property type="entry name" value="Sig_transdc_resp-reg_C-effctor"/>
</dbReference>
<gene>
    <name evidence="5" type="ORF">MU0102_000778</name>
</gene>
<evidence type="ECO:0000259" key="4">
    <source>
        <dbReference type="PROSITE" id="PS50043"/>
    </source>
</evidence>
<keyword evidence="3" id="KW-0804">Transcription</keyword>
<evidence type="ECO:0000256" key="1">
    <source>
        <dbReference type="ARBA" id="ARBA00023015"/>
    </source>
</evidence>
<dbReference type="Pfam" id="PF00196">
    <property type="entry name" value="GerE"/>
    <property type="match status" value="1"/>
</dbReference>
<dbReference type="PRINTS" id="PR00038">
    <property type="entry name" value="HTHLUXR"/>
</dbReference>
<proteinExistence type="predicted"/>
<dbReference type="PANTHER" id="PTHR44688">
    <property type="entry name" value="DNA-BINDING TRANSCRIPTIONAL ACTIVATOR DEVR_DOSR"/>
    <property type="match status" value="1"/>
</dbReference>
<evidence type="ECO:0000313" key="5">
    <source>
        <dbReference type="EMBL" id="CAJ1498659.1"/>
    </source>
</evidence>
<evidence type="ECO:0000313" key="6">
    <source>
        <dbReference type="Proteomes" id="UP001190464"/>
    </source>
</evidence>
<protein>
    <submittedName>
        <fullName evidence="5">Helix-turn-helix transcriptional regulator</fullName>
    </submittedName>
</protein>
<dbReference type="SUPFAM" id="SSF46894">
    <property type="entry name" value="C-terminal effector domain of the bipartite response regulators"/>
    <property type="match status" value="1"/>
</dbReference>
<keyword evidence="6" id="KW-1185">Reference proteome</keyword>
<feature type="domain" description="HTH luxR-type" evidence="4">
    <location>
        <begin position="294"/>
        <end position="360"/>
    </location>
</feature>
<organism evidence="5 6">
    <name type="scientific">[Mycobacterium] holstebronense</name>
    <dbReference type="NCBI Taxonomy" id="3064288"/>
    <lineage>
        <taxon>Bacteria</taxon>
        <taxon>Bacillati</taxon>
        <taxon>Actinomycetota</taxon>
        <taxon>Actinomycetes</taxon>
        <taxon>Mycobacteriales</taxon>
        <taxon>Mycobacteriaceae</taxon>
        <taxon>Mycolicibacterium</taxon>
    </lineage>
</organism>
<dbReference type="Gene3D" id="1.10.10.10">
    <property type="entry name" value="Winged helix-like DNA-binding domain superfamily/Winged helix DNA-binding domain"/>
    <property type="match status" value="1"/>
</dbReference>
<dbReference type="PROSITE" id="PS00622">
    <property type="entry name" value="HTH_LUXR_1"/>
    <property type="match status" value="1"/>
</dbReference>
<sequence>MIAGLTAERVRGDIDVLSRAGLDLDHFVQEAVGAVGRAVPWVGACVGTHDPASLMLTSARKYGALTPNRDDDLLFGQLEYGFGEFTSFRSLVHHDIRAVSMLQLPKDVVDGSPRTHQLIRPVYGFTDEARLLMRDDTGMWGCLALFRDDGAPFAEDDLTFLESLSAAFARGVRSGILTRLGAAETEAPSARGPAVVVVNAAGEIAQISRGATQVLEELATLGDAGAPYGIIAGMASAARAMATDSEVPLPTARLRMPSGHWQVLHASPMDGPDGATGDVVVTIEEARPPEIVALVVAAFGLTPREREVTRMVLQGCDTKAIAVALHVSAYTVQDHLKSVFAKAGVRSRRDLIARVYFDQYVPRMGAAVGPAGFFM</sequence>
<dbReference type="SMART" id="SM00421">
    <property type="entry name" value="HTH_LUXR"/>
    <property type="match status" value="1"/>
</dbReference>
<evidence type="ECO:0000256" key="2">
    <source>
        <dbReference type="ARBA" id="ARBA00023125"/>
    </source>
</evidence>
<dbReference type="PANTHER" id="PTHR44688:SF16">
    <property type="entry name" value="DNA-BINDING TRANSCRIPTIONAL ACTIVATOR DEVR_DOSR"/>
    <property type="match status" value="1"/>
</dbReference>
<dbReference type="InterPro" id="IPR000792">
    <property type="entry name" value="Tscrpt_reg_LuxR_C"/>
</dbReference>
<dbReference type="InterPro" id="IPR036388">
    <property type="entry name" value="WH-like_DNA-bd_sf"/>
</dbReference>
<dbReference type="PROSITE" id="PS50043">
    <property type="entry name" value="HTH_LUXR_2"/>
    <property type="match status" value="1"/>
</dbReference>
<dbReference type="EMBL" id="OY726398">
    <property type="protein sequence ID" value="CAJ1498659.1"/>
    <property type="molecule type" value="Genomic_DNA"/>
</dbReference>
<dbReference type="Proteomes" id="UP001190464">
    <property type="component" value="Chromosome"/>
</dbReference>
<reference evidence="5 6" key="1">
    <citation type="submission" date="2023-08" db="EMBL/GenBank/DDBJ databases">
        <authorList>
            <person name="Folkvardsen B D."/>
            <person name="Norman A."/>
        </authorList>
    </citation>
    <scope>NUCLEOTIDE SEQUENCE [LARGE SCALE GENOMIC DNA]</scope>
    <source>
        <strain evidence="5 6">Mu0102</strain>
    </source>
</reference>
<dbReference type="CDD" id="cd06170">
    <property type="entry name" value="LuxR_C_like"/>
    <property type="match status" value="1"/>
</dbReference>
<keyword evidence="1" id="KW-0805">Transcription regulation</keyword>
<evidence type="ECO:0000256" key="3">
    <source>
        <dbReference type="ARBA" id="ARBA00023163"/>
    </source>
</evidence>